<dbReference type="Pfam" id="PF07980">
    <property type="entry name" value="SusD_RagB"/>
    <property type="match status" value="1"/>
</dbReference>
<keyword evidence="4" id="KW-0472">Membrane</keyword>
<dbReference type="AlphaFoldDB" id="A0A921L0N5"/>
<evidence type="ECO:0000256" key="1">
    <source>
        <dbReference type="ARBA" id="ARBA00004442"/>
    </source>
</evidence>
<dbReference type="Gene3D" id="1.25.40.390">
    <property type="match status" value="1"/>
</dbReference>
<feature type="domain" description="SusD-like N-terminal" evidence="8">
    <location>
        <begin position="83"/>
        <end position="240"/>
    </location>
</feature>
<evidence type="ECO:0000256" key="2">
    <source>
        <dbReference type="ARBA" id="ARBA00006275"/>
    </source>
</evidence>
<proteinExistence type="inferred from homology"/>
<keyword evidence="3" id="KW-0732">Signal</keyword>
<evidence type="ECO:0000256" key="4">
    <source>
        <dbReference type="ARBA" id="ARBA00023136"/>
    </source>
</evidence>
<evidence type="ECO:0000256" key="6">
    <source>
        <dbReference type="SAM" id="MobiDB-lite"/>
    </source>
</evidence>
<dbReference type="InterPro" id="IPR011990">
    <property type="entry name" value="TPR-like_helical_dom_sf"/>
</dbReference>
<dbReference type="EMBL" id="DYVS01000188">
    <property type="protein sequence ID" value="HJF71213.1"/>
    <property type="molecule type" value="Genomic_DNA"/>
</dbReference>
<sequence>MQNDSMMKKLQIMICILGLLGLNSCSDYLNKESSDEVIVKTVSDYSELLLGAGYPEPTGSLYNTLYLLDDDYMLNESSLDDEEDYSGAVSAFPFYTWQANMWERQEVDVSTYDESYSPTYTRLMGVNAVLDGIDEAIGEVEERDQVKAEALALRGYYYFMLVNLYGEPYNYNKQALGVPLKLTADMETNGTARSTVEEVYKQIVSDLKAASDLFEKYPKRRGSYRINLPTTNILLSRVYLHMELWDDAIAAATKAIENGGVLTNYVNLESSSTCISSYNYSEVEWVYGNGNTPTRSLSGMVVSTELRNKFLENPNDTRMNLWFLISGTNWNITKKRLSYPSGTPRTPTNSIRMSEAYLNRAEAYAQKGESGAAWDDLSHLRENRYKEYSEIAITDATVLLEEIREERRLELCFDEVRWFDLRRYGMPSISHLYKVRKSASWQTYTLNEKDPLYTLPLPSEVMNENPALQQNESAKEPTRQGR</sequence>
<organism evidence="9 10">
    <name type="scientific">Butyricimonas virosa</name>
    <dbReference type="NCBI Taxonomy" id="544645"/>
    <lineage>
        <taxon>Bacteria</taxon>
        <taxon>Pseudomonadati</taxon>
        <taxon>Bacteroidota</taxon>
        <taxon>Bacteroidia</taxon>
        <taxon>Bacteroidales</taxon>
        <taxon>Odoribacteraceae</taxon>
        <taxon>Butyricimonas</taxon>
    </lineage>
</organism>
<dbReference type="InterPro" id="IPR012944">
    <property type="entry name" value="SusD_RagB_dom"/>
</dbReference>
<reference evidence="9" key="2">
    <citation type="submission" date="2021-09" db="EMBL/GenBank/DDBJ databases">
        <authorList>
            <person name="Gilroy R."/>
        </authorList>
    </citation>
    <scope>NUCLEOTIDE SEQUENCE</scope>
    <source>
        <strain evidence="9">6966</strain>
    </source>
</reference>
<name>A0A921L0N5_9BACT</name>
<comment type="similarity">
    <text evidence="2">Belongs to the SusD family.</text>
</comment>
<keyword evidence="5" id="KW-0998">Cell outer membrane</keyword>
<dbReference type="SUPFAM" id="SSF48452">
    <property type="entry name" value="TPR-like"/>
    <property type="match status" value="1"/>
</dbReference>
<reference evidence="9" key="1">
    <citation type="journal article" date="2021" name="PeerJ">
        <title>Extensive microbial diversity within the chicken gut microbiome revealed by metagenomics and culture.</title>
        <authorList>
            <person name="Gilroy R."/>
            <person name="Ravi A."/>
            <person name="Getino M."/>
            <person name="Pursley I."/>
            <person name="Horton D.L."/>
            <person name="Alikhan N.F."/>
            <person name="Baker D."/>
            <person name="Gharbi K."/>
            <person name="Hall N."/>
            <person name="Watson M."/>
            <person name="Adriaenssens E.M."/>
            <person name="Foster-Nyarko E."/>
            <person name="Jarju S."/>
            <person name="Secka A."/>
            <person name="Antonio M."/>
            <person name="Oren A."/>
            <person name="Chaudhuri R.R."/>
            <person name="La Ragione R."/>
            <person name="Hildebrand F."/>
            <person name="Pallen M.J."/>
        </authorList>
    </citation>
    <scope>NUCLEOTIDE SEQUENCE</scope>
    <source>
        <strain evidence="9">6966</strain>
    </source>
</reference>
<feature type="domain" description="RagB/SusD" evidence="7">
    <location>
        <begin position="345"/>
        <end position="472"/>
    </location>
</feature>
<dbReference type="Pfam" id="PF14322">
    <property type="entry name" value="SusD-like_3"/>
    <property type="match status" value="1"/>
</dbReference>
<dbReference type="RefSeq" id="WP_418233020.1">
    <property type="nucleotide sequence ID" value="NZ_DBFBUF010000041.1"/>
</dbReference>
<comment type="subcellular location">
    <subcellularLocation>
        <location evidence="1">Cell outer membrane</location>
    </subcellularLocation>
</comment>
<dbReference type="Proteomes" id="UP000742098">
    <property type="component" value="Unassembled WGS sequence"/>
</dbReference>
<feature type="region of interest" description="Disordered" evidence="6">
    <location>
        <begin position="457"/>
        <end position="482"/>
    </location>
</feature>
<protein>
    <submittedName>
        <fullName evidence="9">RagB/SusD family nutrient uptake outer membrane protein</fullName>
    </submittedName>
</protein>
<evidence type="ECO:0000313" key="9">
    <source>
        <dbReference type="EMBL" id="HJF71213.1"/>
    </source>
</evidence>
<gene>
    <name evidence="9" type="ORF">K8V05_10705</name>
</gene>
<feature type="compositionally biased region" description="Basic and acidic residues" evidence="6">
    <location>
        <begin position="473"/>
        <end position="482"/>
    </location>
</feature>
<comment type="caution">
    <text evidence="9">The sequence shown here is derived from an EMBL/GenBank/DDBJ whole genome shotgun (WGS) entry which is preliminary data.</text>
</comment>
<evidence type="ECO:0000259" key="7">
    <source>
        <dbReference type="Pfam" id="PF07980"/>
    </source>
</evidence>
<evidence type="ECO:0000259" key="8">
    <source>
        <dbReference type="Pfam" id="PF14322"/>
    </source>
</evidence>
<evidence type="ECO:0000313" key="10">
    <source>
        <dbReference type="Proteomes" id="UP000742098"/>
    </source>
</evidence>
<evidence type="ECO:0000256" key="3">
    <source>
        <dbReference type="ARBA" id="ARBA00022729"/>
    </source>
</evidence>
<accession>A0A921L0N5</accession>
<dbReference type="InterPro" id="IPR033985">
    <property type="entry name" value="SusD-like_N"/>
</dbReference>
<evidence type="ECO:0000256" key="5">
    <source>
        <dbReference type="ARBA" id="ARBA00023237"/>
    </source>
</evidence>